<dbReference type="EMBL" id="BAABCA010000005">
    <property type="protein sequence ID" value="GAA4237894.1"/>
    <property type="molecule type" value="Genomic_DNA"/>
</dbReference>
<organism evidence="6 7">
    <name type="scientific">Postechiella marina</name>
    <dbReference type="NCBI Taxonomy" id="943941"/>
    <lineage>
        <taxon>Bacteria</taxon>
        <taxon>Pseudomonadati</taxon>
        <taxon>Bacteroidota</taxon>
        <taxon>Flavobacteriia</taxon>
        <taxon>Flavobacteriales</taxon>
        <taxon>Flavobacteriaceae</taxon>
        <taxon>Postechiella</taxon>
    </lineage>
</organism>
<evidence type="ECO:0000313" key="7">
    <source>
        <dbReference type="Proteomes" id="UP001501496"/>
    </source>
</evidence>
<dbReference type="Pfam" id="PF00884">
    <property type="entry name" value="Sulfatase"/>
    <property type="match status" value="1"/>
</dbReference>
<evidence type="ECO:0000256" key="1">
    <source>
        <dbReference type="ARBA" id="ARBA00008779"/>
    </source>
</evidence>
<evidence type="ECO:0000259" key="5">
    <source>
        <dbReference type="Pfam" id="PF00884"/>
    </source>
</evidence>
<comment type="similarity">
    <text evidence="1">Belongs to the sulfatase family.</text>
</comment>
<evidence type="ECO:0000313" key="6">
    <source>
        <dbReference type="EMBL" id="GAA4237894.1"/>
    </source>
</evidence>
<sequence>MFQIYAQRKPNVILIMADDVSWNCFGTYGAQDYNTPNIDALALKGIKFNHCYSTPICTPSRVKIMTGQYNFRNYTHFGYLNPKDKTFGNLMQEAGYKTAIAGKWQLNGLYHKAEGHLDKDRPQKAGFDQSCLWQVTTRKTGVNGGERFWSPPLLQNGKFLTIEDNKDKYGPDIMSDFVCDFIEKNKNEPFFVYYPTVLVHSPFVPTPDTIGNQPKDQAANKTPKDKILKKANYVAMVNYLDKLVGKIVKKVEAIGQLDNTIIMFTSDNGTASITSKWKGQNVSGAKGRTVDMGTHVPLVAYWKGHTPNGGVSDDLVDFTDFYTTIADAANIKPKANDPIDGRSFLAQLKGETSMPRDWVFWQYQPYWGKFKGTQFVRNQSYKLYEDGSLYDVPNDLHEKNNLILDTGNLVAQKAKKNLQKVLDKAPPAPIINGGRKIQDQDRVTYPDWTNIVNPDD</sequence>
<dbReference type="InterPro" id="IPR050738">
    <property type="entry name" value="Sulfatase"/>
</dbReference>
<keyword evidence="2" id="KW-0479">Metal-binding</keyword>
<keyword evidence="7" id="KW-1185">Reference proteome</keyword>
<dbReference type="InterPro" id="IPR024607">
    <property type="entry name" value="Sulfatase_CS"/>
</dbReference>
<dbReference type="Proteomes" id="UP001501496">
    <property type="component" value="Unassembled WGS sequence"/>
</dbReference>
<dbReference type="PANTHER" id="PTHR42693">
    <property type="entry name" value="ARYLSULFATASE FAMILY MEMBER"/>
    <property type="match status" value="1"/>
</dbReference>
<dbReference type="PANTHER" id="PTHR42693:SF53">
    <property type="entry name" value="ENDO-4-O-SULFATASE"/>
    <property type="match status" value="1"/>
</dbReference>
<comment type="caution">
    <text evidence="6">The sequence shown here is derived from an EMBL/GenBank/DDBJ whole genome shotgun (WGS) entry which is preliminary data.</text>
</comment>
<dbReference type="PROSITE" id="PS00523">
    <property type="entry name" value="SULFATASE_1"/>
    <property type="match status" value="1"/>
</dbReference>
<keyword evidence="4" id="KW-0106">Calcium</keyword>
<dbReference type="SUPFAM" id="SSF53649">
    <property type="entry name" value="Alkaline phosphatase-like"/>
    <property type="match status" value="1"/>
</dbReference>
<dbReference type="Gene3D" id="3.40.720.10">
    <property type="entry name" value="Alkaline Phosphatase, subunit A"/>
    <property type="match status" value="1"/>
</dbReference>
<dbReference type="InterPro" id="IPR000917">
    <property type="entry name" value="Sulfatase_N"/>
</dbReference>
<protein>
    <submittedName>
        <fullName evidence="6">Sulfatase-like hydrolase/transferase</fullName>
    </submittedName>
</protein>
<dbReference type="InterPro" id="IPR017850">
    <property type="entry name" value="Alkaline_phosphatase_core_sf"/>
</dbReference>
<evidence type="ECO:0000256" key="2">
    <source>
        <dbReference type="ARBA" id="ARBA00022723"/>
    </source>
</evidence>
<accession>A0ABP8CDR8</accession>
<evidence type="ECO:0000256" key="4">
    <source>
        <dbReference type="ARBA" id="ARBA00022837"/>
    </source>
</evidence>
<dbReference type="CDD" id="cd16151">
    <property type="entry name" value="sulfatase_like"/>
    <property type="match status" value="1"/>
</dbReference>
<keyword evidence="3" id="KW-0378">Hydrolase</keyword>
<evidence type="ECO:0000256" key="3">
    <source>
        <dbReference type="ARBA" id="ARBA00022801"/>
    </source>
</evidence>
<name>A0ABP8CDR8_9FLAO</name>
<gene>
    <name evidence="6" type="ORF">GCM10022291_26250</name>
</gene>
<reference evidence="7" key="1">
    <citation type="journal article" date="2019" name="Int. J. Syst. Evol. Microbiol.">
        <title>The Global Catalogue of Microorganisms (GCM) 10K type strain sequencing project: providing services to taxonomists for standard genome sequencing and annotation.</title>
        <authorList>
            <consortium name="The Broad Institute Genomics Platform"/>
            <consortium name="The Broad Institute Genome Sequencing Center for Infectious Disease"/>
            <person name="Wu L."/>
            <person name="Ma J."/>
        </authorList>
    </citation>
    <scope>NUCLEOTIDE SEQUENCE [LARGE SCALE GENOMIC DNA]</scope>
    <source>
        <strain evidence="7">JCM 17630</strain>
    </source>
</reference>
<feature type="domain" description="Sulfatase N-terminal" evidence="5">
    <location>
        <begin position="10"/>
        <end position="331"/>
    </location>
</feature>
<proteinExistence type="inferred from homology"/>